<keyword evidence="4" id="KW-1003">Cell membrane</keyword>
<evidence type="ECO:0000256" key="21">
    <source>
        <dbReference type="ARBA" id="ARBA00047969"/>
    </source>
</evidence>
<dbReference type="EC" id="3.1.2.2" evidence="16"/>
<evidence type="ECO:0000256" key="19">
    <source>
        <dbReference type="ARBA" id="ARBA00047588"/>
    </source>
</evidence>
<evidence type="ECO:0000256" key="13">
    <source>
        <dbReference type="ARBA" id="ARBA00035852"/>
    </source>
</evidence>
<evidence type="ECO:0000256" key="16">
    <source>
        <dbReference type="ARBA" id="ARBA00038848"/>
    </source>
</evidence>
<name>A0A7W2TU72_9GAMM</name>
<keyword evidence="26" id="KW-1185">Reference proteome</keyword>
<evidence type="ECO:0000256" key="11">
    <source>
        <dbReference type="ARBA" id="ARBA00023136"/>
    </source>
</evidence>
<evidence type="ECO:0000256" key="23">
    <source>
        <dbReference type="ARBA" id="ARBA00048180"/>
    </source>
</evidence>
<dbReference type="EMBL" id="JACFXU010000013">
    <property type="protein sequence ID" value="MBA6412007.1"/>
    <property type="molecule type" value="Genomic_DNA"/>
</dbReference>
<proteinExistence type="inferred from homology"/>
<evidence type="ECO:0000313" key="26">
    <source>
        <dbReference type="Proteomes" id="UP000539350"/>
    </source>
</evidence>
<comment type="subcellular location">
    <subcellularLocation>
        <location evidence="3">Cell projection</location>
        <location evidence="3">Ruffle membrane</location>
    </subcellularLocation>
    <subcellularLocation>
        <location evidence="2">Cytoplasm</location>
    </subcellularLocation>
    <subcellularLocation>
        <location evidence="1">Membrane</location>
        <topology evidence="1">Peripheral membrane protein</topology>
    </subcellularLocation>
</comment>
<comment type="catalytic activity">
    <reaction evidence="13">
        <text>(5Z,8Z,11Z,14Z)-eicosatetraenoyl-CoA + H2O = (5Z,8Z,11Z,14Z)-eicosatetraenoate + CoA + H(+)</text>
        <dbReference type="Rhea" id="RHEA:40151"/>
        <dbReference type="ChEBI" id="CHEBI:15377"/>
        <dbReference type="ChEBI" id="CHEBI:15378"/>
        <dbReference type="ChEBI" id="CHEBI:32395"/>
        <dbReference type="ChEBI" id="CHEBI:57287"/>
        <dbReference type="ChEBI" id="CHEBI:57368"/>
    </reaction>
    <physiologicalReaction direction="left-to-right" evidence="13">
        <dbReference type="Rhea" id="RHEA:40152"/>
    </physiologicalReaction>
</comment>
<evidence type="ECO:0000256" key="3">
    <source>
        <dbReference type="ARBA" id="ARBA00004632"/>
    </source>
</evidence>
<dbReference type="GO" id="GO:0006631">
    <property type="term" value="P:fatty acid metabolic process"/>
    <property type="evidence" value="ECO:0007669"/>
    <property type="project" value="UniProtKB-KW"/>
</dbReference>
<evidence type="ECO:0000256" key="7">
    <source>
        <dbReference type="ARBA" id="ARBA00022801"/>
    </source>
</evidence>
<evidence type="ECO:0000256" key="10">
    <source>
        <dbReference type="ARBA" id="ARBA00023098"/>
    </source>
</evidence>
<keyword evidence="7" id="KW-0378">Hydrolase</keyword>
<dbReference type="Pfam" id="PF03061">
    <property type="entry name" value="4HBT"/>
    <property type="match status" value="1"/>
</dbReference>
<evidence type="ECO:0000256" key="20">
    <source>
        <dbReference type="ARBA" id="ARBA00047734"/>
    </source>
</evidence>
<comment type="catalytic activity">
    <reaction evidence="19">
        <text>octanoyl-CoA + H2O = octanoate + CoA + H(+)</text>
        <dbReference type="Rhea" id="RHEA:30143"/>
        <dbReference type="ChEBI" id="CHEBI:15377"/>
        <dbReference type="ChEBI" id="CHEBI:15378"/>
        <dbReference type="ChEBI" id="CHEBI:25646"/>
        <dbReference type="ChEBI" id="CHEBI:57287"/>
        <dbReference type="ChEBI" id="CHEBI:57386"/>
    </reaction>
    <physiologicalReaction direction="left-to-right" evidence="19">
        <dbReference type="Rhea" id="RHEA:30144"/>
    </physiologicalReaction>
</comment>
<evidence type="ECO:0000256" key="9">
    <source>
        <dbReference type="ARBA" id="ARBA00022946"/>
    </source>
</evidence>
<comment type="similarity">
    <text evidence="15">Belongs to the THEM4/THEM5 thioesterase family.</text>
</comment>
<accession>A0A7W2TU72</accession>
<dbReference type="PANTHER" id="PTHR12418:SF19">
    <property type="entry name" value="ACYL-COENZYME A THIOESTERASE THEM4"/>
    <property type="match status" value="1"/>
</dbReference>
<keyword evidence="9" id="KW-0809">Transit peptide</keyword>
<comment type="catalytic activity">
    <reaction evidence="23">
        <text>tetradecanoyl-CoA + H2O = tetradecanoate + CoA + H(+)</text>
        <dbReference type="Rhea" id="RHEA:40119"/>
        <dbReference type="ChEBI" id="CHEBI:15377"/>
        <dbReference type="ChEBI" id="CHEBI:15378"/>
        <dbReference type="ChEBI" id="CHEBI:30807"/>
        <dbReference type="ChEBI" id="CHEBI:57287"/>
        <dbReference type="ChEBI" id="CHEBI:57385"/>
    </reaction>
    <physiologicalReaction direction="left-to-right" evidence="23">
        <dbReference type="Rhea" id="RHEA:40120"/>
    </physiologicalReaction>
</comment>
<evidence type="ECO:0000256" key="5">
    <source>
        <dbReference type="ARBA" id="ARBA00022490"/>
    </source>
</evidence>
<evidence type="ECO:0000256" key="22">
    <source>
        <dbReference type="ARBA" id="ARBA00048074"/>
    </source>
</evidence>
<dbReference type="AlphaFoldDB" id="A0A7W2TU72"/>
<evidence type="ECO:0000256" key="14">
    <source>
        <dbReference type="ARBA" id="ARBA00037002"/>
    </source>
</evidence>
<keyword evidence="5" id="KW-0963">Cytoplasm</keyword>
<dbReference type="CDD" id="cd03443">
    <property type="entry name" value="PaaI_thioesterase"/>
    <property type="match status" value="1"/>
</dbReference>
<dbReference type="GO" id="GO:0016020">
    <property type="term" value="C:membrane"/>
    <property type="evidence" value="ECO:0007669"/>
    <property type="project" value="UniProtKB-SubCell"/>
</dbReference>
<evidence type="ECO:0000256" key="15">
    <source>
        <dbReference type="ARBA" id="ARBA00038456"/>
    </source>
</evidence>
<evidence type="ECO:0000256" key="4">
    <source>
        <dbReference type="ARBA" id="ARBA00022475"/>
    </source>
</evidence>
<evidence type="ECO:0000256" key="12">
    <source>
        <dbReference type="ARBA" id="ARBA00023273"/>
    </source>
</evidence>
<comment type="catalytic activity">
    <reaction evidence="14">
        <text>(9Z)-octadecenoyl-CoA + H2O = (9Z)-octadecenoate + CoA + H(+)</text>
        <dbReference type="Rhea" id="RHEA:40139"/>
        <dbReference type="ChEBI" id="CHEBI:15377"/>
        <dbReference type="ChEBI" id="CHEBI:15378"/>
        <dbReference type="ChEBI" id="CHEBI:30823"/>
        <dbReference type="ChEBI" id="CHEBI:57287"/>
        <dbReference type="ChEBI" id="CHEBI:57387"/>
    </reaction>
    <physiologicalReaction direction="left-to-right" evidence="14">
        <dbReference type="Rhea" id="RHEA:40140"/>
    </physiologicalReaction>
</comment>
<comment type="catalytic activity">
    <reaction evidence="22">
        <text>dodecanoyl-CoA + H2O = dodecanoate + CoA + H(+)</text>
        <dbReference type="Rhea" id="RHEA:30135"/>
        <dbReference type="ChEBI" id="CHEBI:15377"/>
        <dbReference type="ChEBI" id="CHEBI:15378"/>
        <dbReference type="ChEBI" id="CHEBI:18262"/>
        <dbReference type="ChEBI" id="CHEBI:57287"/>
        <dbReference type="ChEBI" id="CHEBI:57375"/>
    </reaction>
    <physiologicalReaction direction="left-to-right" evidence="22">
        <dbReference type="Rhea" id="RHEA:30136"/>
    </physiologicalReaction>
</comment>
<evidence type="ECO:0000256" key="1">
    <source>
        <dbReference type="ARBA" id="ARBA00004170"/>
    </source>
</evidence>
<dbReference type="SUPFAM" id="SSF54637">
    <property type="entry name" value="Thioesterase/thiol ester dehydrase-isomerase"/>
    <property type="match status" value="1"/>
</dbReference>
<dbReference type="RefSeq" id="WP_182168840.1">
    <property type="nucleotide sequence ID" value="NZ_JACFXU010000013.1"/>
</dbReference>
<keyword evidence="10" id="KW-0443">Lipid metabolism</keyword>
<dbReference type="InterPro" id="IPR029069">
    <property type="entry name" value="HotDog_dom_sf"/>
</dbReference>
<organism evidence="25 26">
    <name type="scientific">Sediminihaliea albiluteola</name>
    <dbReference type="NCBI Taxonomy" id="2758564"/>
    <lineage>
        <taxon>Bacteria</taxon>
        <taxon>Pseudomonadati</taxon>
        <taxon>Pseudomonadota</taxon>
        <taxon>Gammaproteobacteria</taxon>
        <taxon>Cellvibrionales</taxon>
        <taxon>Halieaceae</taxon>
        <taxon>Sediminihaliea</taxon>
    </lineage>
</organism>
<evidence type="ECO:0000256" key="8">
    <source>
        <dbReference type="ARBA" id="ARBA00022832"/>
    </source>
</evidence>
<comment type="caution">
    <text evidence="25">The sequence shown here is derived from an EMBL/GenBank/DDBJ whole genome shotgun (WGS) entry which is preliminary data.</text>
</comment>
<keyword evidence="12" id="KW-0966">Cell projection</keyword>
<dbReference type="InterPro" id="IPR052365">
    <property type="entry name" value="THEM4/THEM5_acyl-CoA_thioest"/>
</dbReference>
<sequence length="225" mass="24231">MPDDSPSTFNPFASAEITPPVSSHWAAKRELAQALRELSNTLVTSAPSEELLKQASATISELNKALANSPRYYGSQEFANTQEHGSRGELNYELNAIGGLSNPLSPGLNMWLEGKLAFGKVKCGYAYEGPPGFVHGGYVAAILDQFLGMAQIAGGQSGMTGTLHVRYLRPTPLNTDLDLRGSVDRVDGRKTVVTAELLANGEVTARSEGLFIRPSNTLKEMFEKD</sequence>
<evidence type="ECO:0000256" key="6">
    <source>
        <dbReference type="ARBA" id="ARBA00022703"/>
    </source>
</evidence>
<keyword evidence="6" id="KW-0053">Apoptosis</keyword>
<comment type="catalytic activity">
    <reaction evidence="20">
        <text>hexadecanoyl-CoA + H2O = hexadecanoate + CoA + H(+)</text>
        <dbReference type="Rhea" id="RHEA:16645"/>
        <dbReference type="ChEBI" id="CHEBI:7896"/>
        <dbReference type="ChEBI" id="CHEBI:15377"/>
        <dbReference type="ChEBI" id="CHEBI:15378"/>
        <dbReference type="ChEBI" id="CHEBI:57287"/>
        <dbReference type="ChEBI" id="CHEBI:57379"/>
        <dbReference type="EC" id="3.1.2.2"/>
    </reaction>
    <physiologicalReaction direction="left-to-right" evidence="20">
        <dbReference type="Rhea" id="RHEA:16646"/>
    </physiologicalReaction>
</comment>
<reference evidence="25 26" key="1">
    <citation type="submission" date="2020-07" db="EMBL/GenBank/DDBJ databases">
        <title>Halieaceae bacterium, F7430, whole genome shotgun sequencing project.</title>
        <authorList>
            <person name="Jiang S."/>
            <person name="Liu Z.W."/>
            <person name="Du Z.J."/>
        </authorList>
    </citation>
    <scope>NUCLEOTIDE SEQUENCE [LARGE SCALE GENOMIC DNA]</scope>
    <source>
        <strain evidence="25 26">F7430</strain>
    </source>
</reference>
<evidence type="ECO:0000259" key="24">
    <source>
        <dbReference type="Pfam" id="PF03061"/>
    </source>
</evidence>
<evidence type="ECO:0000256" key="2">
    <source>
        <dbReference type="ARBA" id="ARBA00004496"/>
    </source>
</evidence>
<dbReference type="PANTHER" id="PTHR12418">
    <property type="entry name" value="ACYL-COENZYME A THIOESTERASE THEM4"/>
    <property type="match status" value="1"/>
</dbReference>
<dbReference type="InterPro" id="IPR006683">
    <property type="entry name" value="Thioestr_dom"/>
</dbReference>
<dbReference type="Gene3D" id="3.10.129.10">
    <property type="entry name" value="Hotdog Thioesterase"/>
    <property type="match status" value="1"/>
</dbReference>
<evidence type="ECO:0000256" key="18">
    <source>
        <dbReference type="ARBA" id="ARBA00043210"/>
    </source>
</evidence>
<dbReference type="Proteomes" id="UP000539350">
    <property type="component" value="Unassembled WGS sequence"/>
</dbReference>
<dbReference type="GO" id="GO:0016790">
    <property type="term" value="F:thiolester hydrolase activity"/>
    <property type="evidence" value="ECO:0007669"/>
    <property type="project" value="UniProtKB-ARBA"/>
</dbReference>
<evidence type="ECO:0000256" key="17">
    <source>
        <dbReference type="ARBA" id="ARBA00040123"/>
    </source>
</evidence>
<evidence type="ECO:0000313" key="25">
    <source>
        <dbReference type="EMBL" id="MBA6412007.1"/>
    </source>
</evidence>
<protein>
    <recommendedName>
        <fullName evidence="17">Acyl-coenzyme A thioesterase THEM4</fullName>
        <ecNumber evidence="16">3.1.2.2</ecNumber>
    </recommendedName>
    <alternativeName>
        <fullName evidence="18">Thioesterase superfamily member 4</fullName>
    </alternativeName>
</protein>
<feature type="domain" description="Thioesterase" evidence="24">
    <location>
        <begin position="132"/>
        <end position="200"/>
    </location>
</feature>
<keyword evidence="11" id="KW-0472">Membrane</keyword>
<keyword evidence="8" id="KW-0276">Fatty acid metabolism</keyword>
<comment type="catalytic activity">
    <reaction evidence="21">
        <text>decanoyl-CoA + H2O = decanoate + CoA + H(+)</text>
        <dbReference type="Rhea" id="RHEA:40059"/>
        <dbReference type="ChEBI" id="CHEBI:15377"/>
        <dbReference type="ChEBI" id="CHEBI:15378"/>
        <dbReference type="ChEBI" id="CHEBI:27689"/>
        <dbReference type="ChEBI" id="CHEBI:57287"/>
        <dbReference type="ChEBI" id="CHEBI:61430"/>
    </reaction>
    <physiologicalReaction direction="left-to-right" evidence="21">
        <dbReference type="Rhea" id="RHEA:40060"/>
    </physiologicalReaction>
</comment>
<gene>
    <name evidence="25" type="ORF">H2508_02650</name>
</gene>
<dbReference type="GO" id="GO:0005737">
    <property type="term" value="C:cytoplasm"/>
    <property type="evidence" value="ECO:0007669"/>
    <property type="project" value="UniProtKB-SubCell"/>
</dbReference>